<proteinExistence type="predicted"/>
<dbReference type="EMBL" id="JBEAAL010000001">
    <property type="protein sequence ID" value="MEQ1403850.1"/>
    <property type="molecule type" value="Genomic_DNA"/>
</dbReference>
<reference evidence="1 2" key="1">
    <citation type="submission" date="2024-05" db="EMBL/GenBank/DDBJ databases">
        <title>Neorhizobium sp. Rsf11, a plant growth promoting and heavy metal resistant PAH-degrader.</title>
        <authorList>
            <person name="Golubev S.N."/>
            <person name="Muratova A.Y."/>
            <person name="Markelova M.I."/>
        </authorList>
    </citation>
    <scope>NUCLEOTIDE SEQUENCE [LARGE SCALE GENOMIC DNA]</scope>
    <source>
        <strain evidence="1 2">Rsf11</strain>
    </source>
</reference>
<protein>
    <submittedName>
        <fullName evidence="1">Uncharacterized protein</fullName>
    </submittedName>
</protein>
<dbReference type="Proteomes" id="UP001496627">
    <property type="component" value="Unassembled WGS sequence"/>
</dbReference>
<sequence>MKKISIEELLTWAFTMELPKVGTSEGSGPSAAPSTWGILSDVITLGTMVDKSPNVYGVISGYVWEGEPHPDALIVGATVRELDDRDLDIGDGWNPFPEWEDEHGLIREEVESVANYHRERGGRINGRHVATLVTSAAVLRRGPDWTAEEPRAVMVMNAGKPAWFVKRKCRDSLGRLVEYEDNGFDKRRHKPVKGAYRKYRLKQSLRAAIVSRMEWQIWQSALSELRDSLSGRLHGHDLLPFRPNMQPWMTIRKCEAVNQDIDIAAE</sequence>
<organism evidence="1 2">
    <name type="scientific">Neorhizobium phenanthreniclasticum</name>
    <dbReference type="NCBI Taxonomy" id="3157917"/>
    <lineage>
        <taxon>Bacteria</taxon>
        <taxon>Pseudomonadati</taxon>
        <taxon>Pseudomonadota</taxon>
        <taxon>Alphaproteobacteria</taxon>
        <taxon>Hyphomicrobiales</taxon>
        <taxon>Rhizobiaceae</taxon>
        <taxon>Rhizobium/Agrobacterium group</taxon>
        <taxon>Neorhizobium</taxon>
    </lineage>
</organism>
<name>A0ABV0LYL0_9HYPH</name>
<keyword evidence="2" id="KW-1185">Reference proteome</keyword>
<evidence type="ECO:0000313" key="1">
    <source>
        <dbReference type="EMBL" id="MEQ1403850.1"/>
    </source>
</evidence>
<dbReference type="RefSeq" id="WP_348862152.1">
    <property type="nucleotide sequence ID" value="NZ_JBEAAL010000001.1"/>
</dbReference>
<evidence type="ECO:0000313" key="2">
    <source>
        <dbReference type="Proteomes" id="UP001496627"/>
    </source>
</evidence>
<accession>A0ABV0LYL0</accession>
<gene>
    <name evidence="1" type="ORF">ABK249_02795</name>
</gene>
<comment type="caution">
    <text evidence="1">The sequence shown here is derived from an EMBL/GenBank/DDBJ whole genome shotgun (WGS) entry which is preliminary data.</text>
</comment>